<dbReference type="FunFam" id="3.10.260.10:FF:000001">
    <property type="entry name" value="APSES transcription factor (MbpA)"/>
    <property type="match status" value="1"/>
</dbReference>
<dbReference type="PROSITE" id="PS50088">
    <property type="entry name" value="ANK_REPEAT"/>
    <property type="match status" value="2"/>
</dbReference>
<dbReference type="PANTHER" id="PTHR43828:SF3">
    <property type="entry name" value="CHROMO DOMAIN-CONTAINING PROTEIN"/>
    <property type="match status" value="1"/>
</dbReference>
<dbReference type="SMART" id="SM01252">
    <property type="entry name" value="KilA-N"/>
    <property type="match status" value="1"/>
</dbReference>
<dbReference type="AlphaFoldDB" id="A0A0D2MVF8"/>
<dbReference type="GO" id="GO:0033309">
    <property type="term" value="C:SBF transcription complex"/>
    <property type="evidence" value="ECO:0007669"/>
    <property type="project" value="TreeGrafter"/>
</dbReference>
<evidence type="ECO:0000256" key="1">
    <source>
        <dbReference type="ARBA" id="ARBA00022737"/>
    </source>
</evidence>
<dbReference type="SMART" id="SM00248">
    <property type="entry name" value="ANK"/>
    <property type="match status" value="2"/>
</dbReference>
<accession>A0A0D2MVF8</accession>
<organism evidence="7 8">
    <name type="scientific">Hypholoma sublateritium (strain FD-334 SS-4)</name>
    <dbReference type="NCBI Taxonomy" id="945553"/>
    <lineage>
        <taxon>Eukaryota</taxon>
        <taxon>Fungi</taxon>
        <taxon>Dikarya</taxon>
        <taxon>Basidiomycota</taxon>
        <taxon>Agaricomycotina</taxon>
        <taxon>Agaricomycetes</taxon>
        <taxon>Agaricomycetidae</taxon>
        <taxon>Agaricales</taxon>
        <taxon>Agaricineae</taxon>
        <taxon>Strophariaceae</taxon>
        <taxon>Hypholoma</taxon>
    </lineage>
</organism>
<evidence type="ECO:0000313" key="7">
    <source>
        <dbReference type="EMBL" id="KJA27978.1"/>
    </source>
</evidence>
<dbReference type="Proteomes" id="UP000054270">
    <property type="component" value="Unassembled WGS sequence"/>
</dbReference>
<dbReference type="InterPro" id="IPR018004">
    <property type="entry name" value="KilA/APSES_HTH"/>
</dbReference>
<keyword evidence="1" id="KW-0677">Repeat</keyword>
<reference evidence="8" key="1">
    <citation type="submission" date="2014-04" db="EMBL/GenBank/DDBJ databases">
        <title>Evolutionary Origins and Diversification of the Mycorrhizal Mutualists.</title>
        <authorList>
            <consortium name="DOE Joint Genome Institute"/>
            <consortium name="Mycorrhizal Genomics Consortium"/>
            <person name="Kohler A."/>
            <person name="Kuo A."/>
            <person name="Nagy L.G."/>
            <person name="Floudas D."/>
            <person name="Copeland A."/>
            <person name="Barry K.W."/>
            <person name="Cichocki N."/>
            <person name="Veneault-Fourrey C."/>
            <person name="LaButti K."/>
            <person name="Lindquist E.A."/>
            <person name="Lipzen A."/>
            <person name="Lundell T."/>
            <person name="Morin E."/>
            <person name="Murat C."/>
            <person name="Riley R."/>
            <person name="Ohm R."/>
            <person name="Sun H."/>
            <person name="Tunlid A."/>
            <person name="Henrissat B."/>
            <person name="Grigoriev I.V."/>
            <person name="Hibbett D.S."/>
            <person name="Martin F."/>
        </authorList>
    </citation>
    <scope>NUCLEOTIDE SEQUENCE [LARGE SCALE GENOMIC DNA]</scope>
    <source>
        <strain evidence="8">FD-334 SS-4</strain>
    </source>
</reference>
<feature type="compositionally biased region" description="Polar residues" evidence="5">
    <location>
        <begin position="260"/>
        <end position="270"/>
    </location>
</feature>
<dbReference type="EMBL" id="KN817522">
    <property type="protein sequence ID" value="KJA27978.1"/>
    <property type="molecule type" value="Genomic_DNA"/>
</dbReference>
<gene>
    <name evidence="7" type="ORF">HYPSUDRAFT_156247</name>
</gene>
<evidence type="ECO:0000256" key="3">
    <source>
        <dbReference type="PROSITE-ProRule" id="PRU00023"/>
    </source>
</evidence>
<dbReference type="OMA" id="HHIAMMA"/>
<feature type="region of interest" description="Disordered" evidence="5">
    <location>
        <begin position="183"/>
        <end position="349"/>
    </location>
</feature>
<dbReference type="InterPro" id="IPR002110">
    <property type="entry name" value="Ankyrin_rpt"/>
</dbReference>
<keyword evidence="4" id="KW-0175">Coiled coil</keyword>
<protein>
    <recommendedName>
        <fullName evidence="6">HTH APSES-type domain-containing protein</fullName>
    </recommendedName>
</protein>
<dbReference type="InterPro" id="IPR051642">
    <property type="entry name" value="SWI6-like"/>
</dbReference>
<dbReference type="PANTHER" id="PTHR43828">
    <property type="entry name" value="ASPARAGINASE"/>
    <property type="match status" value="1"/>
</dbReference>
<dbReference type="Pfam" id="PF04383">
    <property type="entry name" value="KilA-N"/>
    <property type="match status" value="1"/>
</dbReference>
<feature type="repeat" description="ANK" evidence="3">
    <location>
        <begin position="533"/>
        <end position="565"/>
    </location>
</feature>
<dbReference type="Gene3D" id="3.10.260.10">
    <property type="entry name" value="Transcription regulator HTH, APSES-type DNA-binding domain"/>
    <property type="match status" value="1"/>
</dbReference>
<feature type="coiled-coil region" evidence="4">
    <location>
        <begin position="633"/>
        <end position="660"/>
    </location>
</feature>
<feature type="compositionally biased region" description="Polar residues" evidence="5">
    <location>
        <begin position="283"/>
        <end position="319"/>
    </location>
</feature>
<feature type="domain" description="HTH APSES-type" evidence="6">
    <location>
        <begin position="17"/>
        <end position="125"/>
    </location>
</feature>
<dbReference type="Pfam" id="PF00023">
    <property type="entry name" value="Ank"/>
    <property type="match status" value="1"/>
</dbReference>
<dbReference type="GO" id="GO:0001228">
    <property type="term" value="F:DNA-binding transcription activator activity, RNA polymerase II-specific"/>
    <property type="evidence" value="ECO:0007669"/>
    <property type="project" value="UniProtKB-ARBA"/>
</dbReference>
<keyword evidence="8" id="KW-1185">Reference proteome</keyword>
<dbReference type="PROSITE" id="PS51299">
    <property type="entry name" value="HTH_APSES"/>
    <property type="match status" value="1"/>
</dbReference>
<evidence type="ECO:0000256" key="4">
    <source>
        <dbReference type="SAM" id="Coils"/>
    </source>
</evidence>
<keyword evidence="2 3" id="KW-0040">ANK repeat</keyword>
<dbReference type="SUPFAM" id="SSF54616">
    <property type="entry name" value="DNA-binding domain of Mlu1-box binding protein MBP1"/>
    <property type="match status" value="1"/>
</dbReference>
<proteinExistence type="predicted"/>
<name>A0A0D2MVF8_HYPSF</name>
<dbReference type="InterPro" id="IPR036887">
    <property type="entry name" value="HTH_APSES_sf"/>
</dbReference>
<dbReference type="OrthoDB" id="6718656at2759"/>
<feature type="compositionally biased region" description="Low complexity" evidence="5">
    <location>
        <begin position="197"/>
        <end position="222"/>
    </location>
</feature>
<dbReference type="GO" id="GO:0003677">
    <property type="term" value="F:DNA binding"/>
    <property type="evidence" value="ECO:0007669"/>
    <property type="project" value="InterPro"/>
</dbReference>
<dbReference type="InterPro" id="IPR036770">
    <property type="entry name" value="Ankyrin_rpt-contain_sf"/>
</dbReference>
<dbReference type="SUPFAM" id="SSF48403">
    <property type="entry name" value="Ankyrin repeat"/>
    <property type="match status" value="1"/>
</dbReference>
<evidence type="ECO:0000313" key="8">
    <source>
        <dbReference type="Proteomes" id="UP000054270"/>
    </source>
</evidence>
<evidence type="ECO:0000259" key="6">
    <source>
        <dbReference type="PROSITE" id="PS51299"/>
    </source>
</evidence>
<feature type="repeat" description="ANK" evidence="3">
    <location>
        <begin position="413"/>
        <end position="445"/>
    </location>
</feature>
<dbReference type="STRING" id="945553.A0A0D2MVF8"/>
<feature type="compositionally biased region" description="Low complexity" evidence="5">
    <location>
        <begin position="320"/>
        <end position="331"/>
    </location>
</feature>
<dbReference type="PROSITE" id="PS50297">
    <property type="entry name" value="ANK_REP_REGION"/>
    <property type="match status" value="2"/>
</dbReference>
<dbReference type="InterPro" id="IPR003163">
    <property type="entry name" value="Tscrpt_reg_HTH_APSES-type"/>
</dbReference>
<sequence>MQAGPRAPGSNQPPVKIYNAVYSAVQVYECMIRGIAVMRRRNDSYVNATQILKVAGVDKGRRTKILEKEILPGKHEIVQGGYGKYQGTWIPLERGRDIALQYGVAPLLSPLFDFTPTTNSLGALPVSTPAGTASPRPLSASSSYSSIGAPGNYMANLPSALAPPPIMPGSALRLLNQGRAQGLFTPSTSGLSALGRPPGFGSPGPYQQGPYSQSPQPQYQPSQTPPLPAASLKRHRSEADVDALSAGYPDLSHIDGSRPPSANSLTNGEENPSPAKRLRMDNAQETSLSQPTSWQSTRTATSTTVNPNSQQIFNGTPRPSSAVSAANGVAGKTSQSPELDAHKPRFASKPIIPRPGELISHYKDSRRAAVVAAICQRDEPAPIIELLREISTDPSNPEAPSPAFDADTILDDQGHTAMHIAASLGRMVTIDALKAHGADIHRGNFLGETPLIRACLATHNADQQTFSNLVLALHPTIRTLDTSRKSVIHHIVSLAGVKGRAVAARYYLDQILIWIAQEQGSDFRSIVDLQDEHGDTALNIAARVGNRSLVRSLLDVGANRILPNKLGLRPGDFGVETEELSGGPRAEDLLSSLRSGPPLPVQKSQDVIADMTTMIQNLSSEFQGEIKTKQDALDVTQAHLRAATRELSEQRKQIQAWQARCGELDQINQRVRNVERALVDEEQFDWTGRTELDGSDARTAAGPAFQHRGAGSTMVGVAGAVDISFSVDSEPPLPTTDSPATLVRLRRLKAWHMRMEDLVRARLQSLQGATAEKEFQCKKIVALCTGLPIDKVEDVSGLLLRRSVVRDVDLVFLVQMLENLLIAVESEAQIVDLGRVSGFMQKVGQT</sequence>
<dbReference type="Gene3D" id="1.25.40.20">
    <property type="entry name" value="Ankyrin repeat-containing domain"/>
    <property type="match status" value="1"/>
</dbReference>
<evidence type="ECO:0000256" key="5">
    <source>
        <dbReference type="SAM" id="MobiDB-lite"/>
    </source>
</evidence>
<evidence type="ECO:0000256" key="2">
    <source>
        <dbReference type="ARBA" id="ARBA00023043"/>
    </source>
</evidence>
<dbReference type="GO" id="GO:0030907">
    <property type="term" value="C:MBF transcription complex"/>
    <property type="evidence" value="ECO:0007669"/>
    <property type="project" value="TreeGrafter"/>
</dbReference>